<dbReference type="AlphaFoldDB" id="A0AAU9DZC3"/>
<dbReference type="Pfam" id="PF02452">
    <property type="entry name" value="PemK_toxin"/>
    <property type="match status" value="1"/>
</dbReference>
<dbReference type="InterPro" id="IPR003477">
    <property type="entry name" value="PemK-like"/>
</dbReference>
<dbReference type="PANTHER" id="PTHR33988">
    <property type="entry name" value="ENDORIBONUCLEASE MAZF-RELATED"/>
    <property type="match status" value="1"/>
</dbReference>
<keyword evidence="4" id="KW-1185">Reference proteome</keyword>
<dbReference type="SUPFAM" id="SSF50118">
    <property type="entry name" value="Cell growth inhibitor/plasmid maintenance toxic component"/>
    <property type="match status" value="1"/>
</dbReference>
<dbReference type="GO" id="GO:0006402">
    <property type="term" value="P:mRNA catabolic process"/>
    <property type="evidence" value="ECO:0007669"/>
    <property type="project" value="TreeGrafter"/>
</dbReference>
<evidence type="ECO:0000313" key="4">
    <source>
        <dbReference type="Proteomes" id="UP001321861"/>
    </source>
</evidence>
<organism evidence="3 4">
    <name type="scientific">Xylocopilactobacillus apicola</name>
    <dbReference type="NCBI Taxonomy" id="2932184"/>
    <lineage>
        <taxon>Bacteria</taxon>
        <taxon>Bacillati</taxon>
        <taxon>Bacillota</taxon>
        <taxon>Bacilli</taxon>
        <taxon>Lactobacillales</taxon>
        <taxon>Lactobacillaceae</taxon>
        <taxon>Xylocopilactobacillus</taxon>
    </lineage>
</organism>
<evidence type="ECO:0000256" key="1">
    <source>
        <dbReference type="ARBA" id="ARBA00007521"/>
    </source>
</evidence>
<evidence type="ECO:0000256" key="2">
    <source>
        <dbReference type="ARBA" id="ARBA00022649"/>
    </source>
</evidence>
<gene>
    <name evidence="3" type="ORF">XA3_20690</name>
</gene>
<dbReference type="RefSeq" id="WP_317635415.1">
    <property type="nucleotide sequence ID" value="NZ_AP026802.1"/>
</dbReference>
<reference evidence="3 4" key="1">
    <citation type="journal article" date="2023" name="Microbiol. Spectr.">
        <title>Symbiosis of Carpenter Bees with Uncharacterized Lactic Acid Bacteria Showing NAD Auxotrophy.</title>
        <authorList>
            <person name="Kawasaki S."/>
            <person name="Ozawa K."/>
            <person name="Mori T."/>
            <person name="Yamamoto A."/>
            <person name="Ito M."/>
            <person name="Ohkuma M."/>
            <person name="Sakamoto M."/>
            <person name="Matsutani M."/>
        </authorList>
    </citation>
    <scope>NUCLEOTIDE SEQUENCE [LARGE SCALE GENOMIC DNA]</scope>
    <source>
        <strain evidence="3 4">XA3</strain>
    </source>
</reference>
<sequence>MSGVEYTPQKGDIVRINFSPSSGQEIKKYRPALVISNAKYSKLTGLVLVCPITHAENNRLINSGLFVAIKSKNINGYVNPLQFHTFDFRRRGIELVGHVSSKLLSSVIEVIDDVVHGE</sequence>
<dbReference type="GO" id="GO:0004521">
    <property type="term" value="F:RNA endonuclease activity"/>
    <property type="evidence" value="ECO:0007669"/>
    <property type="project" value="TreeGrafter"/>
</dbReference>
<comment type="similarity">
    <text evidence="1">Belongs to the PemK/MazF family.</text>
</comment>
<name>A0AAU9DZC3_9LACO</name>
<dbReference type="InterPro" id="IPR011067">
    <property type="entry name" value="Plasmid_toxin/cell-grow_inhib"/>
</dbReference>
<protein>
    <submittedName>
        <fullName evidence="3">Transcriptional regulator</fullName>
    </submittedName>
</protein>
<proteinExistence type="inferred from homology"/>
<dbReference type="GO" id="GO:0003677">
    <property type="term" value="F:DNA binding"/>
    <property type="evidence" value="ECO:0007669"/>
    <property type="project" value="InterPro"/>
</dbReference>
<dbReference type="PANTHER" id="PTHR33988:SF3">
    <property type="entry name" value="ENDORIBONUCLEASE TOXIN CHPB-RELATED"/>
    <property type="match status" value="1"/>
</dbReference>
<dbReference type="KEGG" id="xap:XA3_20690"/>
<dbReference type="GO" id="GO:0016075">
    <property type="term" value="P:rRNA catabolic process"/>
    <property type="evidence" value="ECO:0007669"/>
    <property type="project" value="TreeGrafter"/>
</dbReference>
<dbReference type="Proteomes" id="UP001321861">
    <property type="component" value="Chromosome"/>
</dbReference>
<dbReference type="EMBL" id="AP026802">
    <property type="protein sequence ID" value="BDR59628.1"/>
    <property type="molecule type" value="Genomic_DNA"/>
</dbReference>
<accession>A0AAU9DZC3</accession>
<evidence type="ECO:0000313" key="3">
    <source>
        <dbReference type="EMBL" id="BDR59628.1"/>
    </source>
</evidence>
<dbReference type="Gene3D" id="2.30.30.110">
    <property type="match status" value="1"/>
</dbReference>
<keyword evidence="2" id="KW-1277">Toxin-antitoxin system</keyword>